<gene>
    <name evidence="2" type="ORF">Celaphus_00011344</name>
</gene>
<comment type="caution">
    <text evidence="2">The sequence shown here is derived from an EMBL/GenBank/DDBJ whole genome shotgun (WGS) entry which is preliminary data.</text>
</comment>
<evidence type="ECO:0000256" key="1">
    <source>
        <dbReference type="SAM" id="MobiDB-lite"/>
    </source>
</evidence>
<dbReference type="SUPFAM" id="SSF47473">
    <property type="entry name" value="EF-hand"/>
    <property type="match status" value="1"/>
</dbReference>
<feature type="region of interest" description="Disordered" evidence="1">
    <location>
        <begin position="49"/>
        <end position="71"/>
    </location>
</feature>
<feature type="non-terminal residue" evidence="2">
    <location>
        <position position="1"/>
    </location>
</feature>
<feature type="compositionally biased region" description="Basic and acidic residues" evidence="1">
    <location>
        <begin position="49"/>
        <end position="62"/>
    </location>
</feature>
<organism evidence="2 3">
    <name type="scientific">Cervus elaphus hippelaphus</name>
    <name type="common">European red deer</name>
    <dbReference type="NCBI Taxonomy" id="46360"/>
    <lineage>
        <taxon>Eukaryota</taxon>
        <taxon>Metazoa</taxon>
        <taxon>Chordata</taxon>
        <taxon>Craniata</taxon>
        <taxon>Vertebrata</taxon>
        <taxon>Euteleostomi</taxon>
        <taxon>Mammalia</taxon>
        <taxon>Eutheria</taxon>
        <taxon>Laurasiatheria</taxon>
        <taxon>Artiodactyla</taxon>
        <taxon>Ruminantia</taxon>
        <taxon>Pecora</taxon>
        <taxon>Cervidae</taxon>
        <taxon>Cervinae</taxon>
        <taxon>Cervus</taxon>
    </lineage>
</organism>
<dbReference type="Proteomes" id="UP000242450">
    <property type="component" value="Chromosome 3"/>
</dbReference>
<keyword evidence="3" id="KW-1185">Reference proteome</keyword>
<evidence type="ECO:0000313" key="2">
    <source>
        <dbReference type="EMBL" id="OWK16798.1"/>
    </source>
</evidence>
<feature type="region of interest" description="Disordered" evidence="1">
    <location>
        <begin position="1"/>
        <end position="20"/>
    </location>
</feature>
<sequence>DLHKAEPGEEEPAWVQTEREQFRDFRDLNKDGKLDGSEDQPLVEASHLLHEGDTAKDGRPSKAEILGNWNM</sequence>
<dbReference type="AlphaFoldDB" id="A0A212DEX3"/>
<protein>
    <submittedName>
        <fullName evidence="2">Uncharacterized protein</fullName>
    </submittedName>
</protein>
<dbReference type="GO" id="GO:0005783">
    <property type="term" value="C:endoplasmic reticulum"/>
    <property type="evidence" value="ECO:0007669"/>
    <property type="project" value="TreeGrafter"/>
</dbReference>
<accession>A0A212DEX3</accession>
<reference evidence="2 3" key="1">
    <citation type="journal article" date="2018" name="Mol. Genet. Genomics">
        <title>The red deer Cervus elaphus genome CerEla1.0: sequencing, annotating, genes, and chromosomes.</title>
        <authorList>
            <person name="Bana N.A."/>
            <person name="Nyiri A."/>
            <person name="Nagy J."/>
            <person name="Frank K."/>
            <person name="Nagy T."/>
            <person name="Steger V."/>
            <person name="Schiller M."/>
            <person name="Lakatos P."/>
            <person name="Sugar L."/>
            <person name="Horn P."/>
            <person name="Barta E."/>
            <person name="Orosz L."/>
        </authorList>
    </citation>
    <scope>NUCLEOTIDE SEQUENCE [LARGE SCALE GENOMIC DNA]</scope>
    <source>
        <strain evidence="2">Hungarian</strain>
    </source>
</reference>
<dbReference type="EMBL" id="MKHE01000003">
    <property type="protein sequence ID" value="OWK16798.1"/>
    <property type="molecule type" value="Genomic_DNA"/>
</dbReference>
<evidence type="ECO:0000313" key="3">
    <source>
        <dbReference type="Proteomes" id="UP000242450"/>
    </source>
</evidence>
<dbReference type="InterPro" id="IPR011992">
    <property type="entry name" value="EF-hand-dom_pair"/>
</dbReference>
<name>A0A212DEX3_CEREH</name>
<dbReference type="PANTHER" id="PTHR10827:SF47">
    <property type="entry name" value="RETICULOCALBIN-3"/>
    <property type="match status" value="1"/>
</dbReference>
<dbReference type="OrthoDB" id="293868at2759"/>
<feature type="non-terminal residue" evidence="2">
    <location>
        <position position="71"/>
    </location>
</feature>
<dbReference type="GO" id="GO:0005509">
    <property type="term" value="F:calcium ion binding"/>
    <property type="evidence" value="ECO:0007669"/>
    <property type="project" value="TreeGrafter"/>
</dbReference>
<proteinExistence type="predicted"/>
<dbReference type="PANTHER" id="PTHR10827">
    <property type="entry name" value="RETICULOCALBIN"/>
    <property type="match status" value="1"/>
</dbReference>